<accession>A0A849P3S3</accession>
<protein>
    <recommendedName>
        <fullName evidence="5">Periplasmic heavy metal sensor</fullName>
    </recommendedName>
</protein>
<feature type="chain" id="PRO_5032791613" description="Periplasmic heavy metal sensor" evidence="2">
    <location>
        <begin position="24"/>
        <end position="177"/>
    </location>
</feature>
<feature type="compositionally biased region" description="Basic and acidic residues" evidence="1">
    <location>
        <begin position="155"/>
        <end position="177"/>
    </location>
</feature>
<comment type="caution">
    <text evidence="3">The sequence shown here is derived from an EMBL/GenBank/DDBJ whole genome shotgun (WGS) entry which is preliminary data.</text>
</comment>
<evidence type="ECO:0000256" key="2">
    <source>
        <dbReference type="SAM" id="SignalP"/>
    </source>
</evidence>
<proteinExistence type="predicted"/>
<name>A0A849P3S3_9BURK</name>
<dbReference type="AlphaFoldDB" id="A0A849P3S3"/>
<keyword evidence="4" id="KW-1185">Reference proteome</keyword>
<dbReference type="Pfam" id="PF07813">
    <property type="entry name" value="LTXXQ"/>
    <property type="match status" value="1"/>
</dbReference>
<organism evidence="3 4">
    <name type="scientific">Pelistega suis</name>
    <dbReference type="NCBI Taxonomy" id="1631957"/>
    <lineage>
        <taxon>Bacteria</taxon>
        <taxon>Pseudomonadati</taxon>
        <taxon>Pseudomonadota</taxon>
        <taxon>Betaproteobacteria</taxon>
        <taxon>Burkholderiales</taxon>
        <taxon>Alcaligenaceae</taxon>
        <taxon>Pelistega</taxon>
    </lineage>
</organism>
<keyword evidence="2" id="KW-0732">Signal</keyword>
<dbReference type="RefSeq" id="WP_171679983.1">
    <property type="nucleotide sequence ID" value="NZ_JABGBN010000002.1"/>
</dbReference>
<feature type="signal peptide" evidence="2">
    <location>
        <begin position="1"/>
        <end position="23"/>
    </location>
</feature>
<dbReference type="EMBL" id="JABGBN010000002">
    <property type="protein sequence ID" value="NOL51291.1"/>
    <property type="molecule type" value="Genomic_DNA"/>
</dbReference>
<gene>
    <name evidence="3" type="ORF">HKX39_03765</name>
</gene>
<evidence type="ECO:0000313" key="4">
    <source>
        <dbReference type="Proteomes" id="UP000537862"/>
    </source>
</evidence>
<sequence>MKALKKLLVTSAVAFGIVGFAQAQTVENTAKPSTEQKAEFGHKFKRDGEHRGKFGVFHPKLIEDLKLTADQKAKYDEIEKTQKSLFDTNKETGQKLAEERKTLLSADVVDLKALLENGDKFHDEMMKGKNEVRAKTLAFWDSLDTAQKTKATQFLKERQDRMEHFKDKRDGKERRGN</sequence>
<feature type="region of interest" description="Disordered" evidence="1">
    <location>
        <begin position="154"/>
        <end position="177"/>
    </location>
</feature>
<evidence type="ECO:0000256" key="1">
    <source>
        <dbReference type="SAM" id="MobiDB-lite"/>
    </source>
</evidence>
<dbReference type="Gene3D" id="1.20.120.1490">
    <property type="match status" value="1"/>
</dbReference>
<dbReference type="InterPro" id="IPR012899">
    <property type="entry name" value="LTXXQ"/>
</dbReference>
<evidence type="ECO:0008006" key="5">
    <source>
        <dbReference type="Google" id="ProtNLM"/>
    </source>
</evidence>
<dbReference type="Proteomes" id="UP000537862">
    <property type="component" value="Unassembled WGS sequence"/>
</dbReference>
<reference evidence="3 4" key="1">
    <citation type="submission" date="2020-05" db="EMBL/GenBank/DDBJ databases">
        <authorList>
            <person name="Niu N."/>
        </authorList>
    </citation>
    <scope>NUCLEOTIDE SEQUENCE [LARGE SCALE GENOMIC DNA]</scope>
    <source>
        <strain evidence="3 4">3340-03</strain>
    </source>
</reference>
<evidence type="ECO:0000313" key="3">
    <source>
        <dbReference type="EMBL" id="NOL51291.1"/>
    </source>
</evidence>